<name>A0A0K0FF09_STRVS</name>
<reference evidence="2" key="1">
    <citation type="submission" date="2014-07" db="EMBL/GenBank/DDBJ databases">
        <authorList>
            <person name="Martin A.A"/>
            <person name="De Silva N."/>
        </authorList>
    </citation>
    <scope>NUCLEOTIDE SEQUENCE</scope>
</reference>
<dbReference type="Pfam" id="PF14781">
    <property type="entry name" value="BBS2_N"/>
    <property type="match status" value="1"/>
</dbReference>
<dbReference type="InterPro" id="IPR016616">
    <property type="entry name" value="Bardet-Biedl_syndrome_2_prot"/>
</dbReference>
<evidence type="ECO:0000313" key="2">
    <source>
        <dbReference type="Proteomes" id="UP000035680"/>
    </source>
</evidence>
<feature type="domain" description="Ciliary BBSome complex subunit 2 N-terminal" evidence="1">
    <location>
        <begin position="73"/>
        <end position="118"/>
    </location>
</feature>
<dbReference type="GO" id="GO:0034464">
    <property type="term" value="C:BBSome"/>
    <property type="evidence" value="ECO:0007669"/>
    <property type="project" value="InterPro"/>
</dbReference>
<dbReference type="GO" id="GO:0031514">
    <property type="term" value="C:motile cilium"/>
    <property type="evidence" value="ECO:0007669"/>
    <property type="project" value="TreeGrafter"/>
</dbReference>
<dbReference type="GO" id="GO:1905515">
    <property type="term" value="P:non-motile cilium assembly"/>
    <property type="evidence" value="ECO:0007669"/>
    <property type="project" value="InterPro"/>
</dbReference>
<accession>A0A0K0FF09</accession>
<dbReference type="GO" id="GO:0036064">
    <property type="term" value="C:ciliary basal body"/>
    <property type="evidence" value="ECO:0007669"/>
    <property type="project" value="TreeGrafter"/>
</dbReference>
<evidence type="ECO:0000313" key="3">
    <source>
        <dbReference type="WBParaSite" id="SVE_0744800.1"/>
    </source>
</evidence>
<proteinExistence type="predicted"/>
<protein>
    <submittedName>
        <fullName evidence="3">Bardet-Biedl syndrome 2 protein (inferred by orthology to a human protein)</fullName>
    </submittedName>
</protein>
<sequence length="123" mass="14034">MSINLQLVSIFDYRLNHHTIFKGSVAGKFHKDGKQQIAIVTPENKIVLQDETNVVHNITGKINCIKELRHINPFEENDTGYDVLLIGTIESLICYDIYQNKTLFTREMPEGVTCIEVGLLYPL</sequence>
<evidence type="ECO:0000259" key="1">
    <source>
        <dbReference type="Pfam" id="PF14781"/>
    </source>
</evidence>
<organism evidence="2 3">
    <name type="scientific">Strongyloides venezuelensis</name>
    <name type="common">Threadworm</name>
    <dbReference type="NCBI Taxonomy" id="75913"/>
    <lineage>
        <taxon>Eukaryota</taxon>
        <taxon>Metazoa</taxon>
        <taxon>Ecdysozoa</taxon>
        <taxon>Nematoda</taxon>
        <taxon>Chromadorea</taxon>
        <taxon>Rhabditida</taxon>
        <taxon>Tylenchina</taxon>
        <taxon>Panagrolaimomorpha</taxon>
        <taxon>Strongyloidoidea</taxon>
        <taxon>Strongyloididae</taxon>
        <taxon>Strongyloides</taxon>
    </lineage>
</organism>
<dbReference type="WBParaSite" id="SVE_0744800.1">
    <property type="protein sequence ID" value="SVE_0744800.1"/>
    <property type="gene ID" value="SVE_0744800"/>
</dbReference>
<dbReference type="PANTHER" id="PTHR32465">
    <property type="entry name" value="BARDET-BIEDL SYNDROME 2 PROTEIN"/>
    <property type="match status" value="1"/>
</dbReference>
<dbReference type="Proteomes" id="UP000035680">
    <property type="component" value="Unassembled WGS sequence"/>
</dbReference>
<dbReference type="InterPro" id="IPR029430">
    <property type="entry name" value="BBS2_N"/>
</dbReference>
<reference evidence="3" key="2">
    <citation type="submission" date="2015-08" db="UniProtKB">
        <authorList>
            <consortium name="WormBaseParasite"/>
        </authorList>
    </citation>
    <scope>IDENTIFICATION</scope>
</reference>
<keyword evidence="2" id="KW-1185">Reference proteome</keyword>
<dbReference type="GO" id="GO:0043005">
    <property type="term" value="C:neuron projection"/>
    <property type="evidence" value="ECO:0007669"/>
    <property type="project" value="TreeGrafter"/>
</dbReference>
<dbReference type="GO" id="GO:0016020">
    <property type="term" value="C:membrane"/>
    <property type="evidence" value="ECO:0007669"/>
    <property type="project" value="TreeGrafter"/>
</dbReference>
<dbReference type="AlphaFoldDB" id="A0A0K0FF09"/>
<dbReference type="STRING" id="75913.A0A0K0FF09"/>
<dbReference type="PANTHER" id="PTHR32465:SF0">
    <property type="entry name" value="BARDET-BIEDL SYNDROME 2 PROTEIN"/>
    <property type="match status" value="1"/>
</dbReference>